<evidence type="ECO:0000313" key="3">
    <source>
        <dbReference type="Proteomes" id="UP000076848"/>
    </source>
</evidence>
<keyword evidence="1" id="KW-1133">Transmembrane helix</keyword>
<dbReference type="Proteomes" id="UP000076848">
    <property type="component" value="Unassembled WGS sequence"/>
</dbReference>
<reference evidence="2 3" key="1">
    <citation type="submission" date="2016-04" db="EMBL/GenBank/DDBJ databases">
        <authorList>
            <consortium name="Pathogen Informatics"/>
        </authorList>
    </citation>
    <scope>NUCLEOTIDE SEQUENCE [LARGE SCALE GENOMIC DNA]</scope>
    <source>
        <strain evidence="2 3">H050680373</strain>
    </source>
</reference>
<organism evidence="2 3">
    <name type="scientific">Bordetella ansorpii</name>
    <dbReference type="NCBI Taxonomy" id="288768"/>
    <lineage>
        <taxon>Bacteria</taxon>
        <taxon>Pseudomonadati</taxon>
        <taxon>Pseudomonadota</taxon>
        <taxon>Betaproteobacteria</taxon>
        <taxon>Burkholderiales</taxon>
        <taxon>Alcaligenaceae</taxon>
        <taxon>Bordetella</taxon>
    </lineage>
</organism>
<keyword evidence="1" id="KW-0812">Transmembrane</keyword>
<protein>
    <submittedName>
        <fullName evidence="2">Uncharacterized protein</fullName>
    </submittedName>
</protein>
<dbReference type="AlphaFoldDB" id="A0A157S5A2"/>
<evidence type="ECO:0000256" key="1">
    <source>
        <dbReference type="SAM" id="Phobius"/>
    </source>
</evidence>
<dbReference type="STRING" id="288768.SAMEA3906486_00213"/>
<name>A0A157S5A2_9BORD</name>
<proteinExistence type="predicted"/>
<evidence type="ECO:0000313" key="2">
    <source>
        <dbReference type="EMBL" id="SAI65471.1"/>
    </source>
</evidence>
<feature type="transmembrane region" description="Helical" evidence="1">
    <location>
        <begin position="7"/>
        <end position="29"/>
    </location>
</feature>
<gene>
    <name evidence="2" type="ORF">SAMEA3906486_00213</name>
</gene>
<keyword evidence="1" id="KW-0472">Membrane</keyword>
<keyword evidence="3" id="KW-1185">Reference proteome</keyword>
<sequence length="123" mass="13497">MKALLPIRCWFAVVMSVLALVVAVVPLFGPSTHTGGAGHVYHGHVHDIDEAPPQVAGESTEVRAAAAVAFLDHYSEDHSHEQKLYLTSSVAYWQPPSQRYLSGYFQSPYGAPVRQDERPPDLT</sequence>
<dbReference type="EMBL" id="FKIF01000001">
    <property type="protein sequence ID" value="SAI65471.1"/>
    <property type="molecule type" value="Genomic_DNA"/>
</dbReference>
<accession>A0A157S5A2</accession>